<name>A0A7W6J421_9HYPH</name>
<feature type="binding site" evidence="2">
    <location>
        <position position="62"/>
    </location>
    <ligand>
        <name>substrate</name>
    </ligand>
</feature>
<dbReference type="InterPro" id="IPR050275">
    <property type="entry name" value="PGM_Phosphatase"/>
</dbReference>
<dbReference type="Gene3D" id="3.40.50.1240">
    <property type="entry name" value="Phosphoglycerate mutase-like"/>
    <property type="match status" value="1"/>
</dbReference>
<organism evidence="3 4">
    <name type="scientific">Gellertiella hungarica</name>
    <dbReference type="NCBI Taxonomy" id="1572859"/>
    <lineage>
        <taxon>Bacteria</taxon>
        <taxon>Pseudomonadati</taxon>
        <taxon>Pseudomonadota</taxon>
        <taxon>Alphaproteobacteria</taxon>
        <taxon>Hyphomicrobiales</taxon>
        <taxon>Rhizobiaceae</taxon>
        <taxon>Gellertiella</taxon>
    </lineage>
</organism>
<evidence type="ECO:0000313" key="4">
    <source>
        <dbReference type="Proteomes" id="UP000528286"/>
    </source>
</evidence>
<sequence>MHIYMIRHGQTDWNAELRMQGQRDIPLNALGREQASGNGRALKALIGDAAGTYDFVAGPLSRTRETMERVRRAMGLDPLAYRTDERLVELNFGDWEGHTLGEIEEIWPDRLDARHRGKWDFIPPGPDAESYEILSWRVGSWLRSVTRPTVCVSHGGVMRSILRLVGGYGGDEAAEANILQDRILAVDTERGSAIWCELPAADILPVEDAN</sequence>
<dbReference type="InterPro" id="IPR013078">
    <property type="entry name" value="His_Pase_superF_clade-1"/>
</dbReference>
<dbReference type="PANTHER" id="PTHR48100:SF59">
    <property type="entry name" value="ADENOSYLCOBALAMIN_ALPHA-RIBAZOLE PHOSPHATASE"/>
    <property type="match status" value="1"/>
</dbReference>
<gene>
    <name evidence="3" type="ORF">GGR23_001603</name>
</gene>
<accession>A0A7W6J421</accession>
<feature type="active site" description="Proton donor/acceptor" evidence="1">
    <location>
        <position position="89"/>
    </location>
</feature>
<protein>
    <submittedName>
        <fullName evidence="3">Putative phosphoglycerate mutase</fullName>
        <ecNumber evidence="3">5.4.2.12</ecNumber>
    </submittedName>
</protein>
<dbReference type="GO" id="GO:0004619">
    <property type="term" value="F:phosphoglycerate mutase activity"/>
    <property type="evidence" value="ECO:0007669"/>
    <property type="project" value="UniProtKB-EC"/>
</dbReference>
<dbReference type="CDD" id="cd07067">
    <property type="entry name" value="HP_PGM_like"/>
    <property type="match status" value="1"/>
</dbReference>
<keyword evidence="4" id="KW-1185">Reference proteome</keyword>
<dbReference type="SUPFAM" id="SSF53254">
    <property type="entry name" value="Phosphoglycerate mutase-like"/>
    <property type="match status" value="1"/>
</dbReference>
<dbReference type="InterPro" id="IPR001345">
    <property type="entry name" value="PG/BPGM_mutase_AS"/>
</dbReference>
<dbReference type="EC" id="5.4.2.12" evidence="3"/>
<dbReference type="InterPro" id="IPR029033">
    <property type="entry name" value="His_PPase_superfam"/>
</dbReference>
<feature type="active site" description="Tele-phosphohistidine intermediate" evidence="1">
    <location>
        <position position="8"/>
    </location>
</feature>
<dbReference type="Proteomes" id="UP000528286">
    <property type="component" value="Unassembled WGS sequence"/>
</dbReference>
<dbReference type="SMART" id="SM00855">
    <property type="entry name" value="PGAM"/>
    <property type="match status" value="1"/>
</dbReference>
<dbReference type="PANTHER" id="PTHR48100">
    <property type="entry name" value="BROAD-SPECIFICITY PHOSPHATASE YOR283W-RELATED"/>
    <property type="match status" value="1"/>
</dbReference>
<dbReference type="Pfam" id="PF00300">
    <property type="entry name" value="His_Phos_1"/>
    <property type="match status" value="1"/>
</dbReference>
<proteinExistence type="predicted"/>
<dbReference type="GO" id="GO:0016791">
    <property type="term" value="F:phosphatase activity"/>
    <property type="evidence" value="ECO:0007669"/>
    <property type="project" value="TreeGrafter"/>
</dbReference>
<reference evidence="3 4" key="1">
    <citation type="submission" date="2020-08" db="EMBL/GenBank/DDBJ databases">
        <title>Genomic Encyclopedia of Type Strains, Phase IV (KMG-IV): sequencing the most valuable type-strain genomes for metagenomic binning, comparative biology and taxonomic classification.</title>
        <authorList>
            <person name="Goeker M."/>
        </authorList>
    </citation>
    <scope>NUCLEOTIDE SEQUENCE [LARGE SCALE GENOMIC DNA]</scope>
    <source>
        <strain evidence="3 4">DSM 29853</strain>
    </source>
</reference>
<dbReference type="EMBL" id="JACIEZ010000002">
    <property type="protein sequence ID" value="MBB4064426.1"/>
    <property type="molecule type" value="Genomic_DNA"/>
</dbReference>
<evidence type="ECO:0000256" key="1">
    <source>
        <dbReference type="PIRSR" id="PIRSR613078-1"/>
    </source>
</evidence>
<evidence type="ECO:0000313" key="3">
    <source>
        <dbReference type="EMBL" id="MBB4064426.1"/>
    </source>
</evidence>
<evidence type="ECO:0000256" key="2">
    <source>
        <dbReference type="PIRSR" id="PIRSR613078-2"/>
    </source>
</evidence>
<dbReference type="PROSITE" id="PS00175">
    <property type="entry name" value="PG_MUTASE"/>
    <property type="match status" value="1"/>
</dbReference>
<dbReference type="GO" id="GO:0005737">
    <property type="term" value="C:cytoplasm"/>
    <property type="evidence" value="ECO:0007669"/>
    <property type="project" value="TreeGrafter"/>
</dbReference>
<keyword evidence="3" id="KW-0413">Isomerase</keyword>
<comment type="caution">
    <text evidence="3">The sequence shown here is derived from an EMBL/GenBank/DDBJ whole genome shotgun (WGS) entry which is preliminary data.</text>
</comment>
<dbReference type="AlphaFoldDB" id="A0A7W6J421"/>
<feature type="binding site" evidence="2">
    <location>
        <begin position="7"/>
        <end position="14"/>
    </location>
    <ligand>
        <name>substrate</name>
    </ligand>
</feature>